<feature type="region of interest" description="Disordered" evidence="1">
    <location>
        <begin position="538"/>
        <end position="561"/>
    </location>
</feature>
<feature type="compositionally biased region" description="Polar residues" evidence="1">
    <location>
        <begin position="333"/>
        <end position="346"/>
    </location>
</feature>
<reference evidence="2 3" key="1">
    <citation type="submission" date="2005-09" db="EMBL/GenBank/DDBJ databases">
        <authorList>
            <person name="Mural R.J."/>
            <person name="Li P.W."/>
            <person name="Adams M.D."/>
            <person name="Amanatides P.G."/>
            <person name="Baden-Tillson H."/>
            <person name="Barnstead M."/>
            <person name="Chin S.H."/>
            <person name="Dew I."/>
            <person name="Evans C.A."/>
            <person name="Ferriera S."/>
            <person name="Flanigan M."/>
            <person name="Fosler C."/>
            <person name="Glodek A."/>
            <person name="Gu Z."/>
            <person name="Holt R.A."/>
            <person name="Jennings D."/>
            <person name="Kraft C.L."/>
            <person name="Lu F."/>
            <person name="Nguyen T."/>
            <person name="Nusskern D.R."/>
            <person name="Pfannkoch C.M."/>
            <person name="Sitter C."/>
            <person name="Sutton G.G."/>
            <person name="Venter J.C."/>
            <person name="Wang Z."/>
            <person name="Woodage T."/>
            <person name="Zheng X.H."/>
            <person name="Zhong F."/>
        </authorList>
    </citation>
    <scope>NUCLEOTIDE SEQUENCE [LARGE SCALE GENOMIC DNA]</scope>
    <source>
        <strain>BN</strain>
        <strain evidence="3">Sprague-Dawley</strain>
    </source>
</reference>
<feature type="region of interest" description="Disordered" evidence="1">
    <location>
        <begin position="365"/>
        <end position="514"/>
    </location>
</feature>
<organism evidence="2 3">
    <name type="scientific">Rattus norvegicus</name>
    <name type="common">Rat</name>
    <dbReference type="NCBI Taxonomy" id="10116"/>
    <lineage>
        <taxon>Eukaryota</taxon>
        <taxon>Metazoa</taxon>
        <taxon>Chordata</taxon>
        <taxon>Craniata</taxon>
        <taxon>Vertebrata</taxon>
        <taxon>Euteleostomi</taxon>
        <taxon>Mammalia</taxon>
        <taxon>Eutheria</taxon>
        <taxon>Euarchontoglires</taxon>
        <taxon>Glires</taxon>
        <taxon>Rodentia</taxon>
        <taxon>Myomorpha</taxon>
        <taxon>Muroidea</taxon>
        <taxon>Muridae</taxon>
        <taxon>Murinae</taxon>
        <taxon>Rattus</taxon>
    </lineage>
</organism>
<dbReference type="AlphaFoldDB" id="A6IPA9"/>
<accession>A6IPA9</accession>
<feature type="region of interest" description="Disordered" evidence="1">
    <location>
        <begin position="282"/>
        <end position="351"/>
    </location>
</feature>
<feature type="compositionally biased region" description="Basic residues" evidence="1">
    <location>
        <begin position="415"/>
        <end position="428"/>
    </location>
</feature>
<proteinExistence type="predicted"/>
<dbReference type="Proteomes" id="UP000234681">
    <property type="component" value="Chromosome 9"/>
</dbReference>
<feature type="region of interest" description="Disordered" evidence="1">
    <location>
        <begin position="1"/>
        <end position="250"/>
    </location>
</feature>
<dbReference type="Pfam" id="PF15709">
    <property type="entry name" value="DUF4670"/>
    <property type="match status" value="1"/>
</dbReference>
<evidence type="ECO:0000313" key="3">
    <source>
        <dbReference type="Proteomes" id="UP000234681"/>
    </source>
</evidence>
<name>A6IPA9_RAT</name>
<gene>
    <name evidence="2" type="ORF">rCG_22271</name>
</gene>
<dbReference type="PANTHER" id="PTHR21937">
    <property type="entry name" value="CCDC66 DOMAIN-CONTAINING PROTEIN"/>
    <property type="match status" value="1"/>
</dbReference>
<evidence type="ECO:0000256" key="1">
    <source>
        <dbReference type="SAM" id="MobiDB-lite"/>
    </source>
</evidence>
<feature type="compositionally biased region" description="Basic and acidic residues" evidence="1">
    <location>
        <begin position="171"/>
        <end position="181"/>
    </location>
</feature>
<feature type="compositionally biased region" description="Polar residues" evidence="1">
    <location>
        <begin position="540"/>
        <end position="550"/>
    </location>
</feature>
<feature type="compositionally biased region" description="Low complexity" evidence="1">
    <location>
        <begin position="150"/>
        <end position="162"/>
    </location>
</feature>
<feature type="compositionally biased region" description="Basic residues" evidence="1">
    <location>
        <begin position="386"/>
        <end position="398"/>
    </location>
</feature>
<feature type="compositionally biased region" description="Basic and acidic residues" evidence="1">
    <location>
        <begin position="102"/>
        <end position="115"/>
    </location>
</feature>
<evidence type="ECO:0000313" key="2">
    <source>
        <dbReference type="EMBL" id="EDL98951.1"/>
    </source>
</evidence>
<feature type="compositionally biased region" description="Basic and acidic residues" evidence="1">
    <location>
        <begin position="429"/>
        <end position="439"/>
    </location>
</feature>
<feature type="compositionally biased region" description="Basic and acidic residues" evidence="1">
    <location>
        <begin position="365"/>
        <end position="379"/>
    </location>
</feature>
<sequence>MRVVKAGLDEGEIGTHMDQGSVAQNHSNRESHYLMSLRKQPWPEDETPAEAPRVLQLPPVSEEPPRALKPPRSRFKGSELPKELFVIPMEIHFHTPQPPQEKASRRDAQHLKSEPEEAAPLWRPPMKHRYLERPRGITVHLPVDSSQDTPSPQGSSSLPSTSHKARHRRVLSGEKRGHQGDGEVLAQSVNQPLGLLPPVKGKKSPESQRHMDRTSGSSSPTGRPNERAPPVGAEDSREPTLRPFLLSPDGDNVCLTLPELMGTEALPLGQANTGARASLRGSLYEKTSSCSAEAAESQERGDELAYREEAGGPHRGNVEGSQDPEPRNVTFEPLSTSLAEDNQPSEADTLKNMDRDYNVHHLHRGPLEHEPAFQKKLDSENTSLLPRKKKKRRPKLIHQKILVAIHHGRDLVDKAKRKKRTKTHQAKAPKKEREGRGLRQAEAAGGKPKHSKTKKKSDLTPNEQELGTKVKRTHKERNMELAAGLSTSDSTDSKEAGGTSHRGLLRPHSAAGRLHSRSAKWLSLELDALDSQVAIDGRLSRSQATDVTSDVESEEVRSHGDPSKVWAGVLTREVLSSLGRTADVKEMSLSRL</sequence>
<dbReference type="EMBL" id="CH473965">
    <property type="protein sequence ID" value="EDL98951.1"/>
    <property type="molecule type" value="Genomic_DNA"/>
</dbReference>
<dbReference type="InterPro" id="IPR031440">
    <property type="entry name" value="DUF4670"/>
</dbReference>
<feature type="compositionally biased region" description="Basic and acidic residues" evidence="1">
    <location>
        <begin position="297"/>
        <end position="312"/>
    </location>
</feature>
<protein>
    <submittedName>
        <fullName evidence="2">RCG22271</fullName>
    </submittedName>
</protein>
<feature type="compositionally biased region" description="Basic and acidic residues" evidence="1">
    <location>
        <begin position="203"/>
        <end position="213"/>
    </location>
</feature>
<dbReference type="PANTHER" id="PTHR21937:SF5">
    <property type="entry name" value="GENE 973-RELATED"/>
    <property type="match status" value="1"/>
</dbReference>